<evidence type="ECO:0000256" key="1">
    <source>
        <dbReference type="RuleBase" id="RU000487"/>
    </source>
</evidence>
<organism evidence="3 4">
    <name type="scientific">Novymonas esmeraldas</name>
    <dbReference type="NCBI Taxonomy" id="1808958"/>
    <lineage>
        <taxon>Eukaryota</taxon>
        <taxon>Discoba</taxon>
        <taxon>Euglenozoa</taxon>
        <taxon>Kinetoplastea</taxon>
        <taxon>Metakinetoplastina</taxon>
        <taxon>Trypanosomatida</taxon>
        <taxon>Trypanosomatidae</taxon>
        <taxon>Novymonas</taxon>
    </lineage>
</organism>
<dbReference type="Pfam" id="PF00022">
    <property type="entry name" value="Actin"/>
    <property type="match status" value="1"/>
</dbReference>
<dbReference type="EMBL" id="JAECZO010000040">
    <property type="protein sequence ID" value="KAK7194675.1"/>
    <property type="molecule type" value="Genomic_DNA"/>
</dbReference>
<dbReference type="Gene3D" id="3.90.640.10">
    <property type="entry name" value="Actin, Chain A, domain 4"/>
    <property type="match status" value="1"/>
</dbReference>
<dbReference type="InterPro" id="IPR043129">
    <property type="entry name" value="ATPase_NBD"/>
</dbReference>
<dbReference type="AlphaFoldDB" id="A0AAW0EP19"/>
<comment type="caution">
    <text evidence="3">The sequence shown here is derived from an EMBL/GenBank/DDBJ whole genome shotgun (WGS) entry which is preliminary data.</text>
</comment>
<dbReference type="Gene3D" id="3.30.420.40">
    <property type="match status" value="2"/>
</dbReference>
<dbReference type="Proteomes" id="UP001430356">
    <property type="component" value="Unassembled WGS sequence"/>
</dbReference>
<name>A0AAW0EP19_9TRYP</name>
<keyword evidence="4" id="KW-1185">Reference proteome</keyword>
<feature type="region of interest" description="Disordered" evidence="2">
    <location>
        <begin position="70"/>
        <end position="93"/>
    </location>
</feature>
<proteinExistence type="inferred from homology"/>
<dbReference type="PANTHER" id="PTHR11937">
    <property type="entry name" value="ACTIN"/>
    <property type="match status" value="1"/>
</dbReference>
<dbReference type="SMART" id="SM00268">
    <property type="entry name" value="ACTIN"/>
    <property type="match status" value="1"/>
</dbReference>
<dbReference type="InterPro" id="IPR004000">
    <property type="entry name" value="Actin"/>
</dbReference>
<gene>
    <name evidence="3" type="ORF">NESM_000386500</name>
</gene>
<sequence length="491" mass="49559">MQQQQQHSHTLASSAGGVRPSLSGTGLAAAPVFLLDLGSHTVKAGLHTDAVPHLTPALVGVPKYPRCLPSVSPAPHHGGGSSSSSSSSSRGVVVGHDAAAQRGLLRLGRPIQHGGVIADWAAARSLVQYCIRGALAPASVPSAATTAAAPRRSVVESEELVYSLVEGPFASRPQRARIAELLFEGGGEASVGPRAAGVFCGVAPLLALYATGQTTGLVVDVGDGAVSTAAAVDGYVLPQCLQREADGATGAAVTAYLTRLLYQSGTLGPAATGPGASVSAGTQQERELVYAIKEACCTVSATPVVPRPASLPAMGTCCTASTPSLDELNAALIAAAAAAQSSSASPSCTFTLPDGTAVEIGATAATQACEVLFHPLLLRSENRGLAVVVMDAVAAAPSELQAQLLGNVVVTGGVTCSAGFGKRLFHELQRRAGGGVSGQRICVTAPEQRAHAAWLGASYVAQLSSFVTHMVVTRAAYEEEGEGALARKVLT</sequence>
<evidence type="ECO:0000313" key="3">
    <source>
        <dbReference type="EMBL" id="KAK7194675.1"/>
    </source>
</evidence>
<reference evidence="3 4" key="1">
    <citation type="journal article" date="2021" name="MBio">
        <title>A New Model Trypanosomatid, Novymonas esmeraldas: Genomic Perception of Its 'Candidatus Pandoraea novymonadis' Endosymbiont.</title>
        <authorList>
            <person name="Zakharova A."/>
            <person name="Saura A."/>
            <person name="Butenko A."/>
            <person name="Podesvova L."/>
            <person name="Warmusova S."/>
            <person name="Kostygov A.Y."/>
            <person name="Nenarokova A."/>
            <person name="Lukes J."/>
            <person name="Opperdoes F.R."/>
            <person name="Yurchenko V."/>
        </authorList>
    </citation>
    <scope>NUCLEOTIDE SEQUENCE [LARGE SCALE GENOMIC DNA]</scope>
    <source>
        <strain evidence="3 4">E262AT.01</strain>
    </source>
</reference>
<protein>
    <submittedName>
        <fullName evidence="3">Actin-like protein</fullName>
    </submittedName>
</protein>
<accession>A0AAW0EP19</accession>
<dbReference type="SUPFAM" id="SSF53067">
    <property type="entry name" value="Actin-like ATPase domain"/>
    <property type="match status" value="2"/>
</dbReference>
<evidence type="ECO:0000256" key="2">
    <source>
        <dbReference type="SAM" id="MobiDB-lite"/>
    </source>
</evidence>
<comment type="similarity">
    <text evidence="1">Belongs to the actin family.</text>
</comment>
<evidence type="ECO:0000313" key="4">
    <source>
        <dbReference type="Proteomes" id="UP001430356"/>
    </source>
</evidence>